<feature type="region of interest" description="Disordered" evidence="1">
    <location>
        <begin position="1"/>
        <end position="50"/>
    </location>
</feature>
<dbReference type="EMBL" id="MU842810">
    <property type="protein sequence ID" value="KAK2035140.1"/>
    <property type="molecule type" value="Genomic_DNA"/>
</dbReference>
<evidence type="ECO:0000313" key="2">
    <source>
        <dbReference type="EMBL" id="KAK2035140.1"/>
    </source>
</evidence>
<evidence type="ECO:0000313" key="3">
    <source>
        <dbReference type="Proteomes" id="UP001232148"/>
    </source>
</evidence>
<gene>
    <name evidence="2" type="ORF">LX32DRAFT_647914</name>
</gene>
<proteinExistence type="predicted"/>
<dbReference type="AlphaFoldDB" id="A0AAD9HTZ2"/>
<accession>A0AAD9HTZ2</accession>
<reference evidence="2" key="1">
    <citation type="submission" date="2021-06" db="EMBL/GenBank/DDBJ databases">
        <title>Comparative genomics, transcriptomics and evolutionary studies reveal genomic signatures of adaptation to plant cell wall in hemibiotrophic fungi.</title>
        <authorList>
            <consortium name="DOE Joint Genome Institute"/>
            <person name="Baroncelli R."/>
            <person name="Diaz J.F."/>
            <person name="Benocci T."/>
            <person name="Peng M."/>
            <person name="Battaglia E."/>
            <person name="Haridas S."/>
            <person name="Andreopoulos W."/>
            <person name="Labutti K."/>
            <person name="Pangilinan J."/>
            <person name="Floch G.L."/>
            <person name="Makela M.R."/>
            <person name="Henrissat B."/>
            <person name="Grigoriev I.V."/>
            <person name="Crouch J.A."/>
            <person name="De Vries R.P."/>
            <person name="Sukno S.A."/>
            <person name="Thon M.R."/>
        </authorList>
    </citation>
    <scope>NUCLEOTIDE SEQUENCE</scope>
    <source>
        <strain evidence="2">MAFF235873</strain>
    </source>
</reference>
<dbReference type="Proteomes" id="UP001232148">
    <property type="component" value="Unassembled WGS sequence"/>
</dbReference>
<name>A0AAD9HTZ2_9PEZI</name>
<comment type="caution">
    <text evidence="2">The sequence shown here is derived from an EMBL/GenBank/DDBJ whole genome shotgun (WGS) entry which is preliminary data.</text>
</comment>
<organism evidence="2 3">
    <name type="scientific">Colletotrichum zoysiae</name>
    <dbReference type="NCBI Taxonomy" id="1216348"/>
    <lineage>
        <taxon>Eukaryota</taxon>
        <taxon>Fungi</taxon>
        <taxon>Dikarya</taxon>
        <taxon>Ascomycota</taxon>
        <taxon>Pezizomycotina</taxon>
        <taxon>Sordariomycetes</taxon>
        <taxon>Hypocreomycetidae</taxon>
        <taxon>Glomerellales</taxon>
        <taxon>Glomerellaceae</taxon>
        <taxon>Colletotrichum</taxon>
        <taxon>Colletotrichum graminicola species complex</taxon>
    </lineage>
</organism>
<feature type="compositionally biased region" description="Basic residues" evidence="1">
    <location>
        <begin position="1"/>
        <end position="24"/>
    </location>
</feature>
<protein>
    <submittedName>
        <fullName evidence="2">Uncharacterized protein</fullName>
    </submittedName>
</protein>
<keyword evidence="3" id="KW-1185">Reference proteome</keyword>
<sequence length="186" mass="20744">MPKKAKRHGKKQKQKKQKSKAKVPRAHEEVAHVLAEQNKSTQRASEDEKGRRLTVIMGEEAEMDKLWDRLKIGRDLQNNSSIILRSLEMLRQSLADSKKLNGQFRVKLGELEGEVEALVGRMKTAMSENDKACLAEHGICVSDLVSFRTSPVCVAEGEQAVTGFEEELSGVFEKIALLGALAKMDQ</sequence>
<evidence type="ECO:0000256" key="1">
    <source>
        <dbReference type="SAM" id="MobiDB-lite"/>
    </source>
</evidence>